<dbReference type="InterPro" id="IPR020583">
    <property type="entry name" value="Inositol_monoP_metal-BS"/>
</dbReference>
<name>A0A5B2THZ8_9PROT</name>
<dbReference type="Gene3D" id="3.30.540.10">
    <property type="entry name" value="Fructose-1,6-Bisphosphatase, subunit A, domain 1"/>
    <property type="match status" value="1"/>
</dbReference>
<dbReference type="Gene3D" id="3.40.190.80">
    <property type="match status" value="1"/>
</dbReference>
<gene>
    <name evidence="6" type="ORF">F0Q34_09195</name>
</gene>
<comment type="similarity">
    <text evidence="1">Belongs to the inositol monophosphatase superfamily.</text>
</comment>
<protein>
    <submittedName>
        <fullName evidence="6">Inositol monophosphatase</fullName>
    </submittedName>
</protein>
<feature type="binding site" evidence="5">
    <location>
        <position position="96"/>
    </location>
    <ligand>
        <name>Mg(2+)</name>
        <dbReference type="ChEBI" id="CHEBI:18420"/>
        <label>1</label>
        <note>catalytic</note>
    </ligand>
</feature>
<dbReference type="PROSITE" id="PS00630">
    <property type="entry name" value="IMP_2"/>
    <property type="match status" value="1"/>
</dbReference>
<feature type="binding site" evidence="5">
    <location>
        <position position="211"/>
    </location>
    <ligand>
        <name>Mg(2+)</name>
        <dbReference type="ChEBI" id="CHEBI:18420"/>
        <label>1</label>
        <note>catalytic</note>
    </ligand>
</feature>
<evidence type="ECO:0000313" key="7">
    <source>
        <dbReference type="Proteomes" id="UP000322110"/>
    </source>
</evidence>
<feature type="binding site" evidence="5">
    <location>
        <position position="76"/>
    </location>
    <ligand>
        <name>Mg(2+)</name>
        <dbReference type="ChEBI" id="CHEBI:18420"/>
        <label>1</label>
        <note>catalytic</note>
    </ligand>
</feature>
<comment type="cofactor">
    <cofactor evidence="5">
        <name>Mg(2+)</name>
        <dbReference type="ChEBI" id="CHEBI:18420"/>
    </cofactor>
</comment>
<evidence type="ECO:0000313" key="6">
    <source>
        <dbReference type="EMBL" id="KAA2213410.1"/>
    </source>
</evidence>
<dbReference type="InterPro" id="IPR020550">
    <property type="entry name" value="Inositol_monophosphatase_CS"/>
</dbReference>
<dbReference type="SUPFAM" id="SSF56655">
    <property type="entry name" value="Carbohydrate phosphatase"/>
    <property type="match status" value="1"/>
</dbReference>
<dbReference type="CDD" id="cd01637">
    <property type="entry name" value="IMPase_like"/>
    <property type="match status" value="1"/>
</dbReference>
<keyword evidence="2 5" id="KW-0479">Metal-binding</keyword>
<keyword evidence="3" id="KW-0378">Hydrolase</keyword>
<accession>A0A5B2THZ8</accession>
<dbReference type="EMBL" id="VUKA01000003">
    <property type="protein sequence ID" value="KAA2213410.1"/>
    <property type="molecule type" value="Genomic_DNA"/>
</dbReference>
<feature type="binding site" evidence="5">
    <location>
        <position position="93"/>
    </location>
    <ligand>
        <name>Mg(2+)</name>
        <dbReference type="ChEBI" id="CHEBI:18420"/>
        <label>2</label>
    </ligand>
</feature>
<comment type="caution">
    <text evidence="6">The sequence shown here is derived from an EMBL/GenBank/DDBJ whole genome shotgun (WGS) entry which is preliminary data.</text>
</comment>
<evidence type="ECO:0000256" key="1">
    <source>
        <dbReference type="ARBA" id="ARBA00009759"/>
    </source>
</evidence>
<dbReference type="GO" id="GO:0008934">
    <property type="term" value="F:inositol monophosphate 1-phosphatase activity"/>
    <property type="evidence" value="ECO:0007669"/>
    <property type="project" value="TreeGrafter"/>
</dbReference>
<dbReference type="RefSeq" id="WP_149811914.1">
    <property type="nucleotide sequence ID" value="NZ_VUKA01000003.1"/>
</dbReference>
<proteinExistence type="inferred from homology"/>
<dbReference type="GO" id="GO:0046872">
    <property type="term" value="F:metal ion binding"/>
    <property type="evidence" value="ECO:0007669"/>
    <property type="project" value="UniProtKB-KW"/>
</dbReference>
<evidence type="ECO:0000256" key="2">
    <source>
        <dbReference type="ARBA" id="ARBA00022723"/>
    </source>
</evidence>
<keyword evidence="4 5" id="KW-0460">Magnesium</keyword>
<dbReference type="OrthoDB" id="7876138at2"/>
<dbReference type="GO" id="GO:0007165">
    <property type="term" value="P:signal transduction"/>
    <property type="evidence" value="ECO:0007669"/>
    <property type="project" value="TreeGrafter"/>
</dbReference>
<dbReference type="PRINTS" id="PR00377">
    <property type="entry name" value="IMPHPHTASES"/>
</dbReference>
<dbReference type="AlphaFoldDB" id="A0A5B2THZ8"/>
<keyword evidence="7" id="KW-1185">Reference proteome</keyword>
<evidence type="ECO:0000256" key="4">
    <source>
        <dbReference type="ARBA" id="ARBA00022842"/>
    </source>
</evidence>
<dbReference type="GO" id="GO:0046854">
    <property type="term" value="P:phosphatidylinositol phosphate biosynthetic process"/>
    <property type="evidence" value="ECO:0007669"/>
    <property type="project" value="InterPro"/>
</dbReference>
<dbReference type="PANTHER" id="PTHR20854:SF4">
    <property type="entry name" value="INOSITOL-1-MONOPHOSPHATASE-RELATED"/>
    <property type="match status" value="1"/>
</dbReference>
<dbReference type="PROSITE" id="PS00629">
    <property type="entry name" value="IMP_1"/>
    <property type="match status" value="1"/>
</dbReference>
<evidence type="ECO:0000256" key="3">
    <source>
        <dbReference type="ARBA" id="ARBA00022801"/>
    </source>
</evidence>
<dbReference type="Proteomes" id="UP000322110">
    <property type="component" value="Unassembled WGS sequence"/>
</dbReference>
<dbReference type="GO" id="GO:0006020">
    <property type="term" value="P:inositol metabolic process"/>
    <property type="evidence" value="ECO:0007669"/>
    <property type="project" value="TreeGrafter"/>
</dbReference>
<dbReference type="PANTHER" id="PTHR20854">
    <property type="entry name" value="INOSITOL MONOPHOSPHATASE"/>
    <property type="match status" value="1"/>
</dbReference>
<evidence type="ECO:0000256" key="5">
    <source>
        <dbReference type="PIRSR" id="PIRSR600760-2"/>
    </source>
</evidence>
<reference evidence="6 7" key="1">
    <citation type="journal article" date="2015" name="Int. J. Syst. Evol. Microbiol.">
        <title>Roseomonas oryzae sp. nov., isolated from paddy rhizosphere soil.</title>
        <authorList>
            <person name="Ramaprasad E.V."/>
            <person name="Sasikala Ch."/>
            <person name="Ramana Ch.V."/>
        </authorList>
    </citation>
    <scope>NUCLEOTIDE SEQUENCE [LARGE SCALE GENOMIC DNA]</scope>
    <source>
        <strain evidence="6 7">KCTC 42542</strain>
    </source>
</reference>
<organism evidence="6 7">
    <name type="scientific">Teichococcus oryzae</name>
    <dbReference type="NCBI Taxonomy" id="1608942"/>
    <lineage>
        <taxon>Bacteria</taxon>
        <taxon>Pseudomonadati</taxon>
        <taxon>Pseudomonadota</taxon>
        <taxon>Alphaproteobacteria</taxon>
        <taxon>Acetobacterales</taxon>
        <taxon>Roseomonadaceae</taxon>
        <taxon>Roseomonas</taxon>
    </lineage>
</organism>
<dbReference type="Pfam" id="PF00459">
    <property type="entry name" value="Inositol_P"/>
    <property type="match status" value="1"/>
</dbReference>
<sequence>MTEDLSAIAAMARELADLAGREMAEGLRRNPAVSYKPGAGGGESLRDPVSEVDQAVEVMIRERLSGAFPDHDVLGEELAGRPARGSRYLWAVDPVDGTANYINGFPLFSGSVGLLRDGVPVAGAVWCASSHALRAGVYHAAEGGGLFFDGEPVRPVFNPDVRRRIGGFVDASPRSPEGWEARRTGSAAIECAFIAAGLMEVARFERPNVWDVAGGFALVRATGGIIRILGEKGWQDFTRFDAEGDPGEWRHPVILGRAEAVERLCSLDA</sequence>
<dbReference type="InterPro" id="IPR000760">
    <property type="entry name" value="Inositol_monophosphatase-like"/>
</dbReference>